<dbReference type="SUPFAM" id="SSF49299">
    <property type="entry name" value="PKD domain"/>
    <property type="match status" value="1"/>
</dbReference>
<comment type="caution">
    <text evidence="3">The sequence shown here is derived from an EMBL/GenBank/DDBJ whole genome shotgun (WGS) entry which is preliminary data.</text>
</comment>
<evidence type="ECO:0000313" key="4">
    <source>
        <dbReference type="Proteomes" id="UP000664144"/>
    </source>
</evidence>
<dbReference type="InterPro" id="IPR035986">
    <property type="entry name" value="PKD_dom_sf"/>
</dbReference>
<dbReference type="RefSeq" id="WP_206982337.1">
    <property type="nucleotide sequence ID" value="NZ_JAFLQZ010000003.1"/>
</dbReference>
<dbReference type="CDD" id="cd22842">
    <property type="entry name" value="Gal_Rha_Lectin_BGal"/>
    <property type="match status" value="1"/>
</dbReference>
<organism evidence="3 4">
    <name type="scientific">Hymenobacter telluris</name>
    <dbReference type="NCBI Taxonomy" id="2816474"/>
    <lineage>
        <taxon>Bacteria</taxon>
        <taxon>Pseudomonadati</taxon>
        <taxon>Bacteroidota</taxon>
        <taxon>Cytophagia</taxon>
        <taxon>Cytophagales</taxon>
        <taxon>Hymenobacteraceae</taxon>
        <taxon>Hymenobacter</taxon>
    </lineage>
</organism>
<keyword evidence="4" id="KW-1185">Reference proteome</keyword>
<dbReference type="NCBIfam" id="TIGR04183">
    <property type="entry name" value="Por_Secre_tail"/>
    <property type="match status" value="1"/>
</dbReference>
<proteinExistence type="predicted"/>
<accession>A0A939EVS4</accession>
<gene>
    <name evidence="3" type="ORF">J0X19_05605</name>
</gene>
<feature type="chain" id="PRO_5038141186" evidence="1">
    <location>
        <begin position="26"/>
        <end position="351"/>
    </location>
</feature>
<dbReference type="InterPro" id="IPR026444">
    <property type="entry name" value="Secre_tail"/>
</dbReference>
<evidence type="ECO:0000259" key="2">
    <source>
        <dbReference type="Pfam" id="PF18962"/>
    </source>
</evidence>
<dbReference type="AlphaFoldDB" id="A0A939EVS4"/>
<reference evidence="3" key="1">
    <citation type="submission" date="2021-03" db="EMBL/GenBank/DDBJ databases">
        <authorList>
            <person name="Kim M.K."/>
        </authorList>
    </citation>
    <scope>NUCLEOTIDE SEQUENCE</scope>
    <source>
        <strain evidence="3">BT186</strain>
    </source>
</reference>
<keyword evidence="1" id="KW-0732">Signal</keyword>
<evidence type="ECO:0000313" key="3">
    <source>
        <dbReference type="EMBL" id="MBO0357412.1"/>
    </source>
</evidence>
<evidence type="ECO:0000256" key="1">
    <source>
        <dbReference type="SAM" id="SignalP"/>
    </source>
</evidence>
<feature type="domain" description="Secretion system C-terminal sorting" evidence="2">
    <location>
        <begin position="272"/>
        <end position="347"/>
    </location>
</feature>
<name>A0A939EVS4_9BACT</name>
<protein>
    <submittedName>
        <fullName evidence="3">T9SS type A sorting domain-containing protein</fullName>
    </submittedName>
</protein>
<feature type="signal peptide" evidence="1">
    <location>
        <begin position="1"/>
        <end position="25"/>
    </location>
</feature>
<dbReference type="EMBL" id="JAFLQZ010000003">
    <property type="protein sequence ID" value="MBO0357412.1"/>
    <property type="molecule type" value="Genomic_DNA"/>
</dbReference>
<sequence>MQTHFYYRFSLLLALLASLSFRASAQVTTAAAESAITVYLTNTGQVTVSTTQLNRGSSTTTSCGPVTLSLLKDGMPAGTVSVVGNEYYNGNINTLDGPTVTAPANTIFVSVDFASYGTPFINGSTYTINSNCHAANSKSYVESKLLGRSSYSFADTDVFEVFGDPCGGTKKRLAIKASYASSQVTFTTAGQHTATLIATDACGNISSATPTTVNVVDVRCGSGEKYNICHNGRQLCVDAAALAGHLGHGDTYGACPSSRATATTPVAVETVPNPAPNGYFRVHVLANTDGPVQISLIDMQGTSVAQLFEGNLKAGEEREFSVNNPTLREGLYLVRVQSSQKASSTRIEIRK</sequence>
<dbReference type="Pfam" id="PF18962">
    <property type="entry name" value="Por_Secre_tail"/>
    <property type="match status" value="1"/>
</dbReference>
<dbReference type="Proteomes" id="UP000664144">
    <property type="component" value="Unassembled WGS sequence"/>
</dbReference>